<evidence type="ECO:0000256" key="4">
    <source>
        <dbReference type="ARBA" id="ARBA00023163"/>
    </source>
</evidence>
<dbReference type="InterPro" id="IPR036388">
    <property type="entry name" value="WH-like_DNA-bd_sf"/>
</dbReference>
<dbReference type="NCBIfam" id="TIGR02036">
    <property type="entry name" value="dsdC"/>
    <property type="match status" value="1"/>
</dbReference>
<keyword evidence="7" id="KW-1185">Reference proteome</keyword>
<gene>
    <name evidence="6" type="ORF">AWC35_11010</name>
</gene>
<protein>
    <submittedName>
        <fullName evidence="6">D-serine deaminase transcriptional activator</fullName>
    </submittedName>
</protein>
<dbReference type="InterPro" id="IPR058163">
    <property type="entry name" value="LysR-type_TF_proteobact-type"/>
</dbReference>
<dbReference type="InterPro" id="IPR005119">
    <property type="entry name" value="LysR_subst-bd"/>
</dbReference>
<dbReference type="Pfam" id="PF00126">
    <property type="entry name" value="HTH_1"/>
    <property type="match status" value="1"/>
</dbReference>
<dbReference type="RefSeq" id="WP_095846422.1">
    <property type="nucleotide sequence ID" value="NZ_CP014136.1"/>
</dbReference>
<dbReference type="Gene3D" id="1.10.10.10">
    <property type="entry name" value="Winged helix-like DNA-binding domain superfamily/Winged helix DNA-binding domain"/>
    <property type="match status" value="1"/>
</dbReference>
<dbReference type="InterPro" id="IPR000847">
    <property type="entry name" value="LysR_HTH_N"/>
</dbReference>
<dbReference type="Proteomes" id="UP000217182">
    <property type="component" value="Chromosome"/>
</dbReference>
<evidence type="ECO:0000259" key="5">
    <source>
        <dbReference type="PROSITE" id="PS50931"/>
    </source>
</evidence>
<organism evidence="6 7">
    <name type="scientific">Gibbsiella quercinecans</name>
    <dbReference type="NCBI Taxonomy" id="929813"/>
    <lineage>
        <taxon>Bacteria</taxon>
        <taxon>Pseudomonadati</taxon>
        <taxon>Pseudomonadota</taxon>
        <taxon>Gammaproteobacteria</taxon>
        <taxon>Enterobacterales</taxon>
        <taxon>Yersiniaceae</taxon>
        <taxon>Gibbsiella</taxon>
    </lineage>
</organism>
<feature type="domain" description="HTH lysR-type" evidence="5">
    <location>
        <begin position="18"/>
        <end position="75"/>
    </location>
</feature>
<evidence type="ECO:0000313" key="7">
    <source>
        <dbReference type="Proteomes" id="UP000217182"/>
    </source>
</evidence>
<dbReference type="GO" id="GO:0003700">
    <property type="term" value="F:DNA-binding transcription factor activity"/>
    <property type="evidence" value="ECO:0007669"/>
    <property type="project" value="InterPro"/>
</dbReference>
<dbReference type="KEGG" id="gqu:AWC35_11010"/>
<evidence type="ECO:0000256" key="3">
    <source>
        <dbReference type="ARBA" id="ARBA00023125"/>
    </source>
</evidence>
<keyword evidence="4" id="KW-0804">Transcription</keyword>
<dbReference type="CDD" id="cd08432">
    <property type="entry name" value="PBP2_GcdR_TrpI_HvrB_AmpR_like"/>
    <property type="match status" value="1"/>
</dbReference>
<dbReference type="Pfam" id="PF03466">
    <property type="entry name" value="LysR_substrate"/>
    <property type="match status" value="1"/>
</dbReference>
<dbReference type="InterPro" id="IPR036390">
    <property type="entry name" value="WH_DNA-bd_sf"/>
</dbReference>
<dbReference type="FunFam" id="1.10.10.10:FF:000038">
    <property type="entry name" value="Glycine cleavage system transcriptional activator"/>
    <property type="match status" value="1"/>
</dbReference>
<dbReference type="NCBIfam" id="NF007491">
    <property type="entry name" value="PRK10086.1"/>
    <property type="match status" value="1"/>
</dbReference>
<dbReference type="PANTHER" id="PTHR30537:SF32">
    <property type="entry name" value="HTH-TYPE TRANSCRIPTIONAL REGULATOR DSDC"/>
    <property type="match status" value="1"/>
</dbReference>
<sequence length="314" mass="34555">MTNAPHRLLPPKTPLTSHQLSRLHTFEAAARLGSFAQAADELAITPSAVSHRINQLEAALGFRLFQRFHRRIALTLEGERVFWRLRASLDNINQEILDIKSQALSGLLTVYCRPSIAQCWLVPRLADFARRYPAISLNILTGNERVNFSGAGVDLAIYFDDQPPENLACVPLMAESILPVCSPDYARRFGLTGRPEKLAGAALLHDRQAWSDDSGSGEWHAWAAHFGMALDSAQPGMGFDRSDLAVIAAINHGGVAMGRQRLVSAWLASGELVAPFPGMAMPCAQRYYIATPSERRWPKIAAFSDWLRAVAENG</sequence>
<dbReference type="PROSITE" id="PS50931">
    <property type="entry name" value="HTH_LYSR"/>
    <property type="match status" value="1"/>
</dbReference>
<dbReference type="SUPFAM" id="SSF46785">
    <property type="entry name" value="Winged helix' DNA-binding domain"/>
    <property type="match status" value="1"/>
</dbReference>
<evidence type="ECO:0000313" key="6">
    <source>
        <dbReference type="EMBL" id="ATA19816.1"/>
    </source>
</evidence>
<dbReference type="AlphaFoldDB" id="A0A250B180"/>
<dbReference type="GO" id="GO:0006351">
    <property type="term" value="P:DNA-templated transcription"/>
    <property type="evidence" value="ECO:0007669"/>
    <property type="project" value="TreeGrafter"/>
</dbReference>
<dbReference type="InterPro" id="IPR011781">
    <property type="entry name" value="DsdC"/>
</dbReference>
<evidence type="ECO:0000256" key="2">
    <source>
        <dbReference type="ARBA" id="ARBA00023015"/>
    </source>
</evidence>
<dbReference type="EMBL" id="CP014136">
    <property type="protein sequence ID" value="ATA19816.1"/>
    <property type="molecule type" value="Genomic_DNA"/>
</dbReference>
<dbReference type="GO" id="GO:0043565">
    <property type="term" value="F:sequence-specific DNA binding"/>
    <property type="evidence" value="ECO:0007669"/>
    <property type="project" value="TreeGrafter"/>
</dbReference>
<name>A0A250B180_9GAMM</name>
<reference evidence="6 7" key="1">
    <citation type="submission" date="2016-01" db="EMBL/GenBank/DDBJ databases">
        <authorList>
            <person name="Oliw E.H."/>
        </authorList>
    </citation>
    <scope>NUCLEOTIDE SEQUENCE [LARGE SCALE GENOMIC DNA]</scope>
    <source>
        <strain evidence="6 7">FRB97</strain>
    </source>
</reference>
<dbReference type="OrthoDB" id="5526340at2"/>
<dbReference type="Gene3D" id="3.40.190.10">
    <property type="entry name" value="Periplasmic binding protein-like II"/>
    <property type="match status" value="2"/>
</dbReference>
<dbReference type="SUPFAM" id="SSF53850">
    <property type="entry name" value="Periplasmic binding protein-like II"/>
    <property type="match status" value="1"/>
</dbReference>
<accession>A0A250B180</accession>
<keyword evidence="3" id="KW-0238">DNA-binding</keyword>
<proteinExistence type="inferred from homology"/>
<dbReference type="PANTHER" id="PTHR30537">
    <property type="entry name" value="HTH-TYPE TRANSCRIPTIONAL REGULATOR"/>
    <property type="match status" value="1"/>
</dbReference>
<evidence type="ECO:0000256" key="1">
    <source>
        <dbReference type="ARBA" id="ARBA00009437"/>
    </source>
</evidence>
<dbReference type="PRINTS" id="PR00039">
    <property type="entry name" value="HTHLYSR"/>
</dbReference>
<comment type="similarity">
    <text evidence="1">Belongs to the LysR transcriptional regulatory family.</text>
</comment>
<keyword evidence="2" id="KW-0805">Transcription regulation</keyword>